<feature type="compositionally biased region" description="Basic and acidic residues" evidence="1">
    <location>
        <begin position="69"/>
        <end position="84"/>
    </location>
</feature>
<feature type="compositionally biased region" description="Basic and acidic residues" evidence="1">
    <location>
        <begin position="153"/>
        <end position="165"/>
    </location>
</feature>
<protein>
    <recommendedName>
        <fullName evidence="5">TolA protein</fullName>
    </recommendedName>
</protein>
<organism evidence="3 4">
    <name type="scientific">Temperatibacter marinus</name>
    <dbReference type="NCBI Taxonomy" id="1456591"/>
    <lineage>
        <taxon>Bacteria</taxon>
        <taxon>Pseudomonadati</taxon>
        <taxon>Pseudomonadota</taxon>
        <taxon>Alphaproteobacteria</taxon>
        <taxon>Kordiimonadales</taxon>
        <taxon>Temperatibacteraceae</taxon>
        <taxon>Temperatibacter</taxon>
    </lineage>
</organism>
<dbReference type="EMBL" id="CP123872">
    <property type="protein sequence ID" value="WND01883.1"/>
    <property type="molecule type" value="Genomic_DNA"/>
</dbReference>
<feature type="compositionally biased region" description="Basic residues" evidence="1">
    <location>
        <begin position="108"/>
        <end position="123"/>
    </location>
</feature>
<dbReference type="Proteomes" id="UP001268683">
    <property type="component" value="Chromosome"/>
</dbReference>
<evidence type="ECO:0000313" key="4">
    <source>
        <dbReference type="Proteomes" id="UP001268683"/>
    </source>
</evidence>
<evidence type="ECO:0000256" key="1">
    <source>
        <dbReference type="SAM" id="MobiDB-lite"/>
    </source>
</evidence>
<keyword evidence="2" id="KW-0472">Membrane</keyword>
<feature type="region of interest" description="Disordered" evidence="1">
    <location>
        <begin position="69"/>
        <end position="123"/>
    </location>
</feature>
<keyword evidence="2" id="KW-0812">Transmembrane</keyword>
<dbReference type="Gene3D" id="3.30.1150.10">
    <property type="match status" value="1"/>
</dbReference>
<keyword evidence="2" id="KW-1133">Transmembrane helix</keyword>
<dbReference type="AlphaFoldDB" id="A0AA52H9R7"/>
<evidence type="ECO:0000256" key="2">
    <source>
        <dbReference type="SAM" id="Phobius"/>
    </source>
</evidence>
<feature type="compositionally biased region" description="Basic residues" evidence="1">
    <location>
        <begin position="166"/>
        <end position="184"/>
    </location>
</feature>
<evidence type="ECO:0000313" key="3">
    <source>
        <dbReference type="EMBL" id="WND01883.1"/>
    </source>
</evidence>
<dbReference type="KEGG" id="tmk:QGN29_10000"/>
<sequence length="298" mass="33558">MTKETLNMQTILTAIKNMDRGLAFSLALHGGIVTVALVGLPELTSKRPPVPEPIQIDFVKVEKERKIVKKAEETREEPQEEKRKPSYAKNEAVAALTPDAMPTLKPAKPAKKLKPKPKPKVTKQMRLRNSIRPKMKPKPPKRFKSSKIAELIDRSLKEETKETPKPKKKAKKPKAKIKEPKKKAPSFEGLAGRIRAAAIRDAIAYKLNNCWNRPKGLKNSEDMAAPIRLYLNLQGELARKPIMLDGDYDDAAQPFKRVFGDSVIRAAMSCGKFEEAIPIIKAGNKYFDITFRPPDIYE</sequence>
<accession>A0AA52H9R7</accession>
<proteinExistence type="predicted"/>
<name>A0AA52H9R7_9PROT</name>
<evidence type="ECO:0008006" key="5">
    <source>
        <dbReference type="Google" id="ProtNLM"/>
    </source>
</evidence>
<reference evidence="3" key="1">
    <citation type="submission" date="2023-04" db="EMBL/GenBank/DDBJ databases">
        <title>Complete genome sequence of Temperatibacter marinus.</title>
        <authorList>
            <person name="Rong J.-C."/>
            <person name="Yi M.-L."/>
            <person name="Zhao Q."/>
        </authorList>
    </citation>
    <scope>NUCLEOTIDE SEQUENCE</scope>
    <source>
        <strain evidence="3">NBRC 110045</strain>
    </source>
</reference>
<gene>
    <name evidence="3" type="ORF">QGN29_10000</name>
</gene>
<keyword evidence="4" id="KW-1185">Reference proteome</keyword>
<dbReference type="RefSeq" id="WP_310797713.1">
    <property type="nucleotide sequence ID" value="NZ_CP123872.1"/>
</dbReference>
<feature type="region of interest" description="Disordered" evidence="1">
    <location>
        <begin position="153"/>
        <end position="184"/>
    </location>
</feature>
<feature type="transmembrane region" description="Helical" evidence="2">
    <location>
        <begin position="21"/>
        <end position="40"/>
    </location>
</feature>